<feature type="compositionally biased region" description="Polar residues" evidence="1">
    <location>
        <begin position="1"/>
        <end position="17"/>
    </location>
</feature>
<comment type="caution">
    <text evidence="2">The sequence shown here is derived from an EMBL/GenBank/DDBJ whole genome shotgun (WGS) entry which is preliminary data.</text>
</comment>
<name>A0A553HLT1_9PEZI</name>
<accession>A0A553HLT1</accession>
<evidence type="ECO:0000313" key="3">
    <source>
        <dbReference type="Proteomes" id="UP000319160"/>
    </source>
</evidence>
<dbReference type="Proteomes" id="UP000319160">
    <property type="component" value="Unassembled WGS sequence"/>
</dbReference>
<dbReference type="OrthoDB" id="4749995at2759"/>
<dbReference type="AlphaFoldDB" id="A0A553HLT1"/>
<feature type="region of interest" description="Disordered" evidence="1">
    <location>
        <begin position="1"/>
        <end position="69"/>
    </location>
</feature>
<gene>
    <name evidence="2" type="ORF">FHL15_010254</name>
</gene>
<keyword evidence="3" id="KW-1185">Reference proteome</keyword>
<feature type="compositionally biased region" description="Basic and acidic residues" evidence="1">
    <location>
        <begin position="20"/>
        <end position="32"/>
    </location>
</feature>
<proteinExistence type="predicted"/>
<reference evidence="3" key="1">
    <citation type="submission" date="2019-06" db="EMBL/GenBank/DDBJ databases">
        <title>Draft genome sequence of the griseofulvin-producing fungus Xylaria cubensis strain G536.</title>
        <authorList>
            <person name="Mead M.E."/>
            <person name="Raja H.A."/>
            <person name="Steenwyk J.L."/>
            <person name="Knowles S.L."/>
            <person name="Oberlies N.H."/>
            <person name="Rokas A."/>
        </authorList>
    </citation>
    <scope>NUCLEOTIDE SEQUENCE [LARGE SCALE GENOMIC DNA]</scope>
    <source>
        <strain evidence="3">G536</strain>
    </source>
</reference>
<organism evidence="2 3">
    <name type="scientific">Xylaria flabelliformis</name>
    <dbReference type="NCBI Taxonomy" id="2512241"/>
    <lineage>
        <taxon>Eukaryota</taxon>
        <taxon>Fungi</taxon>
        <taxon>Dikarya</taxon>
        <taxon>Ascomycota</taxon>
        <taxon>Pezizomycotina</taxon>
        <taxon>Sordariomycetes</taxon>
        <taxon>Xylariomycetidae</taxon>
        <taxon>Xylariales</taxon>
        <taxon>Xylariaceae</taxon>
        <taxon>Xylaria</taxon>
    </lineage>
</organism>
<evidence type="ECO:0000313" key="2">
    <source>
        <dbReference type="EMBL" id="TRX88911.1"/>
    </source>
</evidence>
<dbReference type="EMBL" id="VFLP01000078">
    <property type="protein sequence ID" value="TRX88911.1"/>
    <property type="molecule type" value="Genomic_DNA"/>
</dbReference>
<feature type="region of interest" description="Disordered" evidence="1">
    <location>
        <begin position="83"/>
        <end position="117"/>
    </location>
</feature>
<sequence>MHSPNSNRTEDSPSASSHYRLREHGRQDEKDSNNVMSYNKPSRLDSLKTFLHRSKSSHHPPGSSTACPNAHKRLSVQIPISSPDEIRSSHLPQEPRSQPKSKSTERSVRRASQATRGLFVPAYRSPEKFSQSCHRRSLEIPLPIHVKQRSQVFVGFYNCENFTIGRKLLTSPDMNRVISAAVAFLGECQLRDVPEELVPKHPNPAYRGLSLESSHGGYHLHYPNYAGVQPFLDNTSADWSRLMLIHARNFPDTVLLIGVGLGEPGTQCC</sequence>
<protein>
    <submittedName>
        <fullName evidence="2">Uncharacterized protein</fullName>
    </submittedName>
</protein>
<evidence type="ECO:0000256" key="1">
    <source>
        <dbReference type="SAM" id="MobiDB-lite"/>
    </source>
</evidence>